<keyword evidence="2" id="KW-0808">Transferase</keyword>
<dbReference type="GO" id="GO:0004674">
    <property type="term" value="F:protein serine/threonine kinase activity"/>
    <property type="evidence" value="ECO:0007669"/>
    <property type="project" value="UniProtKB-EC"/>
</dbReference>
<dbReference type="AlphaFoldDB" id="A0A0B2R7C1"/>
<feature type="domain" description="Protein kinase" evidence="1">
    <location>
        <begin position="1"/>
        <end position="193"/>
    </location>
</feature>
<evidence type="ECO:0000313" key="2">
    <source>
        <dbReference type="EMBL" id="KHN30316.1"/>
    </source>
</evidence>
<dbReference type="Gene3D" id="1.10.510.10">
    <property type="entry name" value="Transferase(Phosphotransferase) domain 1"/>
    <property type="match status" value="1"/>
</dbReference>
<gene>
    <name evidence="2" type="ORF">glysoja_037827</name>
</gene>
<dbReference type="SUPFAM" id="SSF56112">
    <property type="entry name" value="Protein kinase-like (PK-like)"/>
    <property type="match status" value="1"/>
</dbReference>
<evidence type="ECO:0000259" key="1">
    <source>
        <dbReference type="PROSITE" id="PS50011"/>
    </source>
</evidence>
<dbReference type="Pfam" id="PF00069">
    <property type="entry name" value="Pkinase"/>
    <property type="match status" value="1"/>
</dbReference>
<keyword evidence="2" id="KW-0675">Receptor</keyword>
<proteinExistence type="predicted"/>
<sequence>MYEAIDNVESSGDFTDSRQVGSLGRLKKSSSECFWLKIRIGVARGLHYLHAGVKLTIIHLHINLSNILLDNNMKPKIKDFSLSLKGPHFMSKPKPIKVVSVVGTYAYMAMEYAMYGTVKDKCDVMGEVEVELESALLLQEQADITNISSNYTLYSTTNFPKYQWPVRWTESLNSGYSDTDTEQSIESVGDLIR</sequence>
<accession>A0A0B2R7C1</accession>
<dbReference type="GO" id="GO:0005524">
    <property type="term" value="F:ATP binding"/>
    <property type="evidence" value="ECO:0007669"/>
    <property type="project" value="InterPro"/>
</dbReference>
<dbReference type="PANTHER" id="PTHR27006">
    <property type="entry name" value="PROMASTIGOTE SURFACE ANTIGEN PROTEIN PSA"/>
    <property type="match status" value="1"/>
</dbReference>
<dbReference type="PANTHER" id="PTHR27006:SF628">
    <property type="entry name" value="KINASE SUPERFAMILY PROTEIN ISOFORM 1"/>
    <property type="match status" value="1"/>
</dbReference>
<dbReference type="InterPro" id="IPR000719">
    <property type="entry name" value="Prot_kinase_dom"/>
</dbReference>
<dbReference type="InterPro" id="IPR011009">
    <property type="entry name" value="Kinase-like_dom_sf"/>
</dbReference>
<dbReference type="PROSITE" id="PS50011">
    <property type="entry name" value="PROTEIN_KINASE_DOM"/>
    <property type="match status" value="1"/>
</dbReference>
<name>A0A0B2R7C1_GLYSO</name>
<reference evidence="2" key="1">
    <citation type="submission" date="2014-07" db="EMBL/GenBank/DDBJ databases">
        <title>Identification of a novel salt tolerance gene in wild soybean by whole-genome sequencing.</title>
        <authorList>
            <person name="Lam H.-M."/>
            <person name="Qi X."/>
            <person name="Li M.-W."/>
            <person name="Liu X."/>
            <person name="Xie M."/>
            <person name="Ni M."/>
            <person name="Xu X."/>
        </authorList>
    </citation>
    <scope>NUCLEOTIDE SEQUENCE [LARGE SCALE GENOMIC DNA]</scope>
    <source>
        <tissue evidence="2">Root</tissue>
    </source>
</reference>
<organism evidence="2">
    <name type="scientific">Glycine soja</name>
    <name type="common">Wild soybean</name>
    <dbReference type="NCBI Taxonomy" id="3848"/>
    <lineage>
        <taxon>Eukaryota</taxon>
        <taxon>Viridiplantae</taxon>
        <taxon>Streptophyta</taxon>
        <taxon>Embryophyta</taxon>
        <taxon>Tracheophyta</taxon>
        <taxon>Spermatophyta</taxon>
        <taxon>Magnoliopsida</taxon>
        <taxon>eudicotyledons</taxon>
        <taxon>Gunneridae</taxon>
        <taxon>Pentapetalae</taxon>
        <taxon>rosids</taxon>
        <taxon>fabids</taxon>
        <taxon>Fabales</taxon>
        <taxon>Fabaceae</taxon>
        <taxon>Papilionoideae</taxon>
        <taxon>50 kb inversion clade</taxon>
        <taxon>NPAAA clade</taxon>
        <taxon>indigoferoid/millettioid clade</taxon>
        <taxon>Phaseoleae</taxon>
        <taxon>Glycine</taxon>
        <taxon>Glycine subgen. Soja</taxon>
    </lineage>
</organism>
<dbReference type="Proteomes" id="UP000053555">
    <property type="component" value="Unassembled WGS sequence"/>
</dbReference>
<protein>
    <submittedName>
        <fullName evidence="2">Putative serine/threonine-protein kinase receptor</fullName>
        <ecNumber evidence="2">2.7.11.1</ecNumber>
    </submittedName>
</protein>
<dbReference type="EMBL" id="KN651835">
    <property type="protein sequence ID" value="KHN30316.1"/>
    <property type="molecule type" value="Genomic_DNA"/>
</dbReference>
<dbReference type="EC" id="2.7.11.1" evidence="2"/>
<keyword evidence="2" id="KW-0418">Kinase</keyword>